<sequence length="358" mass="37933">MNTNPIGPLDRSAMAAARSRWDGLIKPPHGLGSLEEFVIHLAGITGNPAPSLQRRRALVMVAEHGVAEAGVSAYPPGMTREIVKAFLEEKSGTAVLGRETGTEVHLVDVGLKDDCGPGCRLFSMPGLGRDRPVTSLRCRKIAPGTDNFLHGRALSRDQVYQALQTGSSLVREAVRDGMQGLALGEIGIGNTTACSAITAALLELPPAEVVGRGSGLSPDSMEKKKAVIEQALALHRPPAHDVIEVLSMVGGLEIAALSGAILEAARCRTPAVLDGFVTCTAALCAHRLDPAIGDYLLLSHRSKERGQQKIVEHLGLQPLLAFDLQYGEGVGAVLALHQAYLATCVLRDMGMWPKKEGF</sequence>
<evidence type="ECO:0000256" key="3">
    <source>
        <dbReference type="ARBA" id="ARBA00007110"/>
    </source>
</evidence>
<reference evidence="11 12" key="1">
    <citation type="submission" date="2020-01" db="EMBL/GenBank/DDBJ databases">
        <title>Whole-genome sequence of Heliobacterium undosum DSM 13378.</title>
        <authorList>
            <person name="Kyndt J.A."/>
            <person name="Meyer T.E."/>
        </authorList>
    </citation>
    <scope>NUCLEOTIDE SEQUENCE [LARGE SCALE GENOMIC DNA]</scope>
    <source>
        <strain evidence="11 12">DSM 13378</strain>
    </source>
</reference>
<evidence type="ECO:0000256" key="4">
    <source>
        <dbReference type="ARBA" id="ARBA00011991"/>
    </source>
</evidence>
<dbReference type="EC" id="2.4.2.21" evidence="4 10"/>
<dbReference type="PANTHER" id="PTHR43463:SF1">
    <property type="entry name" value="NICOTINATE-NUCLEOTIDE--DIMETHYLBENZIMIDAZOLE PHOSPHORIBOSYLTRANSFERASE"/>
    <property type="match status" value="1"/>
</dbReference>
<dbReference type="InterPro" id="IPR023195">
    <property type="entry name" value="Nict_dMeBzImd_PRibTrfase_N"/>
</dbReference>
<keyword evidence="8 11" id="KW-0808">Transferase</keyword>
<dbReference type="NCBIfam" id="NF000996">
    <property type="entry name" value="PRK00105.1"/>
    <property type="match status" value="1"/>
</dbReference>
<dbReference type="InterPro" id="IPR017846">
    <property type="entry name" value="Nict_dMeBzImd_PRibTrfase_bact"/>
</dbReference>
<dbReference type="Pfam" id="PF02277">
    <property type="entry name" value="DBI_PRT"/>
    <property type="match status" value="1"/>
</dbReference>
<dbReference type="InterPro" id="IPR036087">
    <property type="entry name" value="Nict_dMeBzImd_PRibTrfase_sf"/>
</dbReference>
<evidence type="ECO:0000256" key="1">
    <source>
        <dbReference type="ARBA" id="ARBA00002197"/>
    </source>
</evidence>
<dbReference type="GO" id="GO:0009236">
    <property type="term" value="P:cobalamin biosynthetic process"/>
    <property type="evidence" value="ECO:0007669"/>
    <property type="project" value="UniProtKB-UniRule"/>
</dbReference>
<evidence type="ECO:0000256" key="5">
    <source>
        <dbReference type="ARBA" id="ARBA00015486"/>
    </source>
</evidence>
<evidence type="ECO:0000256" key="6">
    <source>
        <dbReference type="ARBA" id="ARBA00022573"/>
    </source>
</evidence>
<comment type="pathway">
    <text evidence="2">Nucleoside biosynthesis; alpha-ribazole biosynthesis; alpha-ribazole from 5,6-dimethylbenzimidazole: step 1/2.</text>
</comment>
<keyword evidence="6" id="KW-0169">Cobalamin biosynthesis</keyword>
<protein>
    <recommendedName>
        <fullName evidence="5 10">Nicotinate-nucleotide--dimethylbenzimidazole phosphoribosyltransferase</fullName>
        <ecNumber evidence="4 10">2.4.2.21</ecNumber>
    </recommendedName>
</protein>
<gene>
    <name evidence="11" type="primary">cobT</name>
    <name evidence="11" type="ORF">GTO91_00305</name>
</gene>
<dbReference type="PANTHER" id="PTHR43463">
    <property type="entry name" value="NICOTINATE-NUCLEOTIDE--DIMETHYLBENZIMIDAZOLE PHOSPHORIBOSYLTRANSFERASE"/>
    <property type="match status" value="1"/>
</dbReference>
<evidence type="ECO:0000313" key="12">
    <source>
        <dbReference type="Proteomes" id="UP000463470"/>
    </source>
</evidence>
<dbReference type="Proteomes" id="UP000463470">
    <property type="component" value="Unassembled WGS sequence"/>
</dbReference>
<dbReference type="UniPathway" id="UPA00061">
    <property type="reaction ID" value="UER00516"/>
</dbReference>
<keyword evidence="12" id="KW-1185">Reference proteome</keyword>
<evidence type="ECO:0000256" key="7">
    <source>
        <dbReference type="ARBA" id="ARBA00022676"/>
    </source>
</evidence>
<dbReference type="CDD" id="cd02439">
    <property type="entry name" value="DMB-PRT_CobT"/>
    <property type="match status" value="1"/>
</dbReference>
<accession>A0A845KZZ9</accession>
<dbReference type="GO" id="GO:0008939">
    <property type="term" value="F:nicotinate-nucleotide-dimethylbenzimidazole phosphoribosyltransferase activity"/>
    <property type="evidence" value="ECO:0007669"/>
    <property type="project" value="UniProtKB-UniRule"/>
</dbReference>
<evidence type="ECO:0000256" key="10">
    <source>
        <dbReference type="NCBIfam" id="TIGR03160"/>
    </source>
</evidence>
<organism evidence="11 12">
    <name type="scientific">Heliomicrobium undosum</name>
    <dbReference type="NCBI Taxonomy" id="121734"/>
    <lineage>
        <taxon>Bacteria</taxon>
        <taxon>Bacillati</taxon>
        <taxon>Bacillota</taxon>
        <taxon>Clostridia</taxon>
        <taxon>Eubacteriales</taxon>
        <taxon>Heliobacteriaceae</taxon>
        <taxon>Heliomicrobium</taxon>
    </lineage>
</organism>
<keyword evidence="7 11" id="KW-0328">Glycosyltransferase</keyword>
<dbReference type="SUPFAM" id="SSF52733">
    <property type="entry name" value="Nicotinate mononucleotide:5,6-dimethylbenzimidazole phosphoribosyltransferase (CobT)"/>
    <property type="match status" value="1"/>
</dbReference>
<dbReference type="RefSeq" id="WP_161253116.1">
    <property type="nucleotide sequence ID" value="NZ_WXEY01000001.1"/>
</dbReference>
<name>A0A845KZZ9_9FIRM</name>
<dbReference type="InterPro" id="IPR003200">
    <property type="entry name" value="Nict_dMeBzImd_PRibTrfase"/>
</dbReference>
<dbReference type="EMBL" id="WXEY01000001">
    <property type="protein sequence ID" value="MZP28165.1"/>
    <property type="molecule type" value="Genomic_DNA"/>
</dbReference>
<evidence type="ECO:0000256" key="2">
    <source>
        <dbReference type="ARBA" id="ARBA00005049"/>
    </source>
</evidence>
<dbReference type="OrthoDB" id="9781491at2"/>
<dbReference type="Gene3D" id="1.10.1610.10">
    <property type="match status" value="1"/>
</dbReference>
<dbReference type="Gene3D" id="3.40.50.10210">
    <property type="match status" value="1"/>
</dbReference>
<proteinExistence type="inferred from homology"/>
<evidence type="ECO:0000256" key="8">
    <source>
        <dbReference type="ARBA" id="ARBA00022679"/>
    </source>
</evidence>
<evidence type="ECO:0000256" key="9">
    <source>
        <dbReference type="ARBA" id="ARBA00047340"/>
    </source>
</evidence>
<comment type="similarity">
    <text evidence="3">Belongs to the CobT family.</text>
</comment>
<comment type="catalytic activity">
    <reaction evidence="9">
        <text>5,6-dimethylbenzimidazole + nicotinate beta-D-ribonucleotide = alpha-ribazole 5'-phosphate + nicotinate + H(+)</text>
        <dbReference type="Rhea" id="RHEA:11196"/>
        <dbReference type="ChEBI" id="CHEBI:15378"/>
        <dbReference type="ChEBI" id="CHEBI:15890"/>
        <dbReference type="ChEBI" id="CHEBI:32544"/>
        <dbReference type="ChEBI" id="CHEBI:57502"/>
        <dbReference type="ChEBI" id="CHEBI:57918"/>
        <dbReference type="EC" id="2.4.2.21"/>
    </reaction>
</comment>
<comment type="caution">
    <text evidence="11">The sequence shown here is derived from an EMBL/GenBank/DDBJ whole genome shotgun (WGS) entry which is preliminary data.</text>
</comment>
<dbReference type="AlphaFoldDB" id="A0A845KZZ9"/>
<evidence type="ECO:0000313" key="11">
    <source>
        <dbReference type="EMBL" id="MZP28165.1"/>
    </source>
</evidence>
<comment type="function">
    <text evidence="1">Catalyzes the synthesis of alpha-ribazole-5'-phosphate from nicotinate mononucleotide (NAMN) and 5,6-dimethylbenzimidazole (DMB).</text>
</comment>
<dbReference type="NCBIfam" id="TIGR03160">
    <property type="entry name" value="cobT_DBIPRT"/>
    <property type="match status" value="1"/>
</dbReference>